<dbReference type="PANTHER" id="PTHR23342">
    <property type="entry name" value="N-ACETYLGLUTAMATE SYNTHASE"/>
    <property type="match status" value="1"/>
</dbReference>
<organism evidence="11 12">
    <name type="scientific">Kerstersia gyiorum</name>
    <dbReference type="NCBI Taxonomy" id="206506"/>
    <lineage>
        <taxon>Bacteria</taxon>
        <taxon>Pseudomonadati</taxon>
        <taxon>Pseudomonadota</taxon>
        <taxon>Betaproteobacteria</taxon>
        <taxon>Burkholderiales</taxon>
        <taxon>Alcaligenaceae</taxon>
        <taxon>Kerstersia</taxon>
    </lineage>
</organism>
<keyword evidence="2 9" id="KW-0055">Arginine biosynthesis</keyword>
<comment type="subcellular location">
    <subcellularLocation>
        <location evidence="9">Cytoplasm</location>
    </subcellularLocation>
</comment>
<dbReference type="InterPro" id="IPR036393">
    <property type="entry name" value="AceGlu_kinase-like_sf"/>
</dbReference>
<dbReference type="InterPro" id="IPR001048">
    <property type="entry name" value="Asp/Glu/Uridylate_kinase"/>
</dbReference>
<feature type="site" description="Transition state stabilizer" evidence="9">
    <location>
        <position position="289"/>
    </location>
</feature>
<dbReference type="PRINTS" id="PR00474">
    <property type="entry name" value="GLU5KINASE"/>
</dbReference>
<comment type="similarity">
    <text evidence="9">Belongs to the acetylglutamate kinase family. ArgB subfamily.</text>
</comment>
<dbReference type="InterPro" id="IPR001057">
    <property type="entry name" value="Glu/AcGlu_kinase"/>
</dbReference>
<dbReference type="HAMAP" id="MF_00082">
    <property type="entry name" value="ArgB"/>
    <property type="match status" value="1"/>
</dbReference>
<keyword evidence="7 9" id="KW-0067">ATP-binding</keyword>
<keyword evidence="4 9" id="KW-0808">Transferase</keyword>
<accession>A0A4Q7MGT5</accession>
<evidence type="ECO:0000256" key="3">
    <source>
        <dbReference type="ARBA" id="ARBA00022605"/>
    </source>
</evidence>
<feature type="domain" description="Aspartate/glutamate/uridylate kinase" evidence="10">
    <location>
        <begin position="65"/>
        <end position="308"/>
    </location>
</feature>
<protein>
    <recommendedName>
        <fullName evidence="9">Acetylglutamate kinase</fullName>
        <ecNumber evidence="9">2.7.2.8</ecNumber>
    </recommendedName>
    <alternativeName>
        <fullName evidence="9">N-acetyl-L-glutamate 5-phosphotransferase</fullName>
    </alternativeName>
    <alternativeName>
        <fullName evidence="9">NAG kinase</fullName>
        <shortName evidence="9">NAGK</shortName>
    </alternativeName>
</protein>
<evidence type="ECO:0000256" key="5">
    <source>
        <dbReference type="ARBA" id="ARBA00022741"/>
    </source>
</evidence>
<feature type="binding site" evidence="9">
    <location>
        <begin position="105"/>
        <end position="106"/>
    </location>
    <ligand>
        <name>substrate</name>
    </ligand>
</feature>
<dbReference type="GO" id="GO:0042450">
    <property type="term" value="P:L-arginine biosynthetic process via ornithine"/>
    <property type="evidence" value="ECO:0007669"/>
    <property type="project" value="UniProtKB-UniRule"/>
</dbReference>
<dbReference type="PIRSF" id="PIRSF000728">
    <property type="entry name" value="NAGK"/>
    <property type="match status" value="1"/>
</dbReference>
<name>A0A4Q7MGT5_9BURK</name>
<comment type="caution">
    <text evidence="11">The sequence shown here is derived from an EMBL/GenBank/DDBJ whole genome shotgun (WGS) entry which is preliminary data.</text>
</comment>
<evidence type="ECO:0000256" key="2">
    <source>
        <dbReference type="ARBA" id="ARBA00022571"/>
    </source>
</evidence>
<dbReference type="NCBIfam" id="TIGR00761">
    <property type="entry name" value="argB"/>
    <property type="match status" value="1"/>
</dbReference>
<keyword evidence="5 9" id="KW-0547">Nucleotide-binding</keyword>
<evidence type="ECO:0000256" key="1">
    <source>
        <dbReference type="ARBA" id="ARBA00004828"/>
    </source>
</evidence>
<evidence type="ECO:0000256" key="9">
    <source>
        <dbReference type="HAMAP-Rule" id="MF_00082"/>
    </source>
</evidence>
<evidence type="ECO:0000256" key="6">
    <source>
        <dbReference type="ARBA" id="ARBA00022777"/>
    </source>
</evidence>
<reference evidence="11 12" key="1">
    <citation type="submission" date="2019-02" db="EMBL/GenBank/DDBJ databases">
        <title>Genomic Encyclopedia of Type Strains, Phase IV (KMG-IV): sequencing the most valuable type-strain genomes for metagenomic binning, comparative biology and taxonomic classification.</title>
        <authorList>
            <person name="Goeker M."/>
        </authorList>
    </citation>
    <scope>NUCLEOTIDE SEQUENCE [LARGE SCALE GENOMIC DNA]</scope>
    <source>
        <strain evidence="11 12">DSM 16618</strain>
    </source>
</reference>
<comment type="catalytic activity">
    <reaction evidence="8 9">
        <text>N-acetyl-L-glutamate + ATP = N-acetyl-L-glutamyl 5-phosphate + ADP</text>
        <dbReference type="Rhea" id="RHEA:14629"/>
        <dbReference type="ChEBI" id="CHEBI:30616"/>
        <dbReference type="ChEBI" id="CHEBI:44337"/>
        <dbReference type="ChEBI" id="CHEBI:57936"/>
        <dbReference type="ChEBI" id="CHEBI:456216"/>
        <dbReference type="EC" id="2.7.2.8"/>
    </reaction>
</comment>
<evidence type="ECO:0000313" key="12">
    <source>
        <dbReference type="Proteomes" id="UP000292039"/>
    </source>
</evidence>
<dbReference type="Gene3D" id="3.40.1160.10">
    <property type="entry name" value="Acetylglutamate kinase-like"/>
    <property type="match status" value="1"/>
</dbReference>
<dbReference type="AlphaFoldDB" id="A0A4Q7MGT5"/>
<dbReference type="Proteomes" id="UP000292039">
    <property type="component" value="Unassembled WGS sequence"/>
</dbReference>
<sequence length="332" mass="35207">MGPNPLAGAIQCRADGLHRCSRTATERDPIAMSDSPSITAAQLPSDIKAEVLSEALPYIRRFHGKTIVVKYGGNAMTEERLQRSFAHDVVLLKLVGLNPIVVHGGGPQIDNALQRLGKQGKFIQGMRVTDEETMEVVEWVLGGQVQQDIVMMINAAGGKAVGLTGKDGGLIQATHKLMDDREHPGEKIDLGFVGDIARIEPAVVKALQDDQFIPVISSIGYGEDGNAYNINADVVAGKMAEVLGAEKLVMMTNTPGVLDKDGKLLTRLSAATIDAMFDDGTISGGMLPKISSALDAARNGVNSVHVVDGRVPHCLLLEILTDKGVGTMIQGA</sequence>
<keyword evidence="9" id="KW-0963">Cytoplasm</keyword>
<dbReference type="InterPro" id="IPR004662">
    <property type="entry name" value="AcgluKinase_fam"/>
</dbReference>
<dbReference type="UniPathway" id="UPA00068">
    <property type="reaction ID" value="UER00107"/>
</dbReference>
<feature type="site" description="Transition state stabilizer" evidence="9">
    <location>
        <position position="70"/>
    </location>
</feature>
<dbReference type="InterPro" id="IPR037528">
    <property type="entry name" value="ArgB"/>
</dbReference>
<feature type="binding site" evidence="9">
    <location>
        <position position="229"/>
    </location>
    <ligand>
        <name>substrate</name>
    </ligand>
</feature>
<gene>
    <name evidence="9" type="primary">argB</name>
    <name evidence="11" type="ORF">EV679_3006</name>
</gene>
<proteinExistence type="inferred from homology"/>
<evidence type="ECO:0000256" key="4">
    <source>
        <dbReference type="ARBA" id="ARBA00022679"/>
    </source>
</evidence>
<dbReference type="CDD" id="cd04250">
    <property type="entry name" value="AAK_NAGK-C"/>
    <property type="match status" value="1"/>
</dbReference>
<keyword evidence="6 9" id="KW-0418">Kinase</keyword>
<dbReference type="InterPro" id="IPR041727">
    <property type="entry name" value="NAGK-C"/>
</dbReference>
<dbReference type="EMBL" id="SGWZ01000005">
    <property type="protein sequence ID" value="RZS66847.1"/>
    <property type="molecule type" value="Genomic_DNA"/>
</dbReference>
<dbReference type="SUPFAM" id="SSF53633">
    <property type="entry name" value="Carbamate kinase-like"/>
    <property type="match status" value="1"/>
</dbReference>
<dbReference type="PANTHER" id="PTHR23342:SF0">
    <property type="entry name" value="N-ACETYLGLUTAMATE SYNTHASE, MITOCHONDRIAL"/>
    <property type="match status" value="1"/>
</dbReference>
<evidence type="ECO:0000259" key="10">
    <source>
        <dbReference type="Pfam" id="PF00696"/>
    </source>
</evidence>
<dbReference type="FunFam" id="3.40.1160.10:FF:000004">
    <property type="entry name" value="Acetylglutamate kinase"/>
    <property type="match status" value="1"/>
</dbReference>
<evidence type="ECO:0000256" key="8">
    <source>
        <dbReference type="ARBA" id="ARBA00048141"/>
    </source>
</evidence>
<evidence type="ECO:0000256" key="7">
    <source>
        <dbReference type="ARBA" id="ARBA00022840"/>
    </source>
</evidence>
<evidence type="ECO:0000313" key="11">
    <source>
        <dbReference type="EMBL" id="RZS66847.1"/>
    </source>
</evidence>
<comment type="pathway">
    <text evidence="1 9">Amino-acid biosynthesis; L-arginine biosynthesis; N(2)-acetyl-L-ornithine from L-glutamate: step 2/4.</text>
</comment>
<comment type="function">
    <text evidence="9">Catalyzes the ATP-dependent phosphorylation of N-acetyl-L-glutamate.</text>
</comment>
<dbReference type="GO" id="GO:0005524">
    <property type="term" value="F:ATP binding"/>
    <property type="evidence" value="ECO:0007669"/>
    <property type="project" value="UniProtKB-UniRule"/>
</dbReference>
<feature type="binding site" evidence="9">
    <location>
        <position position="127"/>
    </location>
    <ligand>
        <name>substrate</name>
    </ligand>
</feature>
<dbReference type="GO" id="GO:0005737">
    <property type="term" value="C:cytoplasm"/>
    <property type="evidence" value="ECO:0007669"/>
    <property type="project" value="UniProtKB-SubCell"/>
</dbReference>
<dbReference type="GO" id="GO:0003991">
    <property type="term" value="F:acetylglutamate kinase activity"/>
    <property type="evidence" value="ECO:0007669"/>
    <property type="project" value="UniProtKB-UniRule"/>
</dbReference>
<dbReference type="Pfam" id="PF00696">
    <property type="entry name" value="AA_kinase"/>
    <property type="match status" value="1"/>
</dbReference>
<keyword evidence="3 9" id="KW-0028">Amino-acid biosynthesis</keyword>
<dbReference type="EC" id="2.7.2.8" evidence="9"/>